<proteinExistence type="predicted"/>
<evidence type="ECO:0000256" key="1">
    <source>
        <dbReference type="SAM" id="Phobius"/>
    </source>
</evidence>
<evidence type="ECO:0000313" key="3">
    <source>
        <dbReference type="Proteomes" id="UP000219182"/>
    </source>
</evidence>
<keyword evidence="1" id="KW-0472">Membrane</keyword>
<feature type="transmembrane region" description="Helical" evidence="1">
    <location>
        <begin position="12"/>
        <end position="31"/>
    </location>
</feature>
<name>A0A2A6F9Q0_9HYPH</name>
<accession>A0A2A6F9Q0</accession>
<keyword evidence="1" id="KW-0812">Transmembrane</keyword>
<comment type="caution">
    <text evidence="2">The sequence shown here is derived from an EMBL/GenBank/DDBJ whole genome shotgun (WGS) entry which is preliminary data.</text>
</comment>
<organism evidence="2 3">
    <name type="scientific">Mesorhizobium sanjuanii</name>
    <dbReference type="NCBI Taxonomy" id="2037900"/>
    <lineage>
        <taxon>Bacteria</taxon>
        <taxon>Pseudomonadati</taxon>
        <taxon>Pseudomonadota</taxon>
        <taxon>Alphaproteobacteria</taxon>
        <taxon>Hyphomicrobiales</taxon>
        <taxon>Phyllobacteriaceae</taxon>
        <taxon>Mesorhizobium</taxon>
    </lineage>
</organism>
<gene>
    <name evidence="2" type="ORF">CN311_23460</name>
</gene>
<keyword evidence="3" id="KW-1185">Reference proteome</keyword>
<dbReference type="EMBL" id="NWQG01000173">
    <property type="protein sequence ID" value="PDQ18667.1"/>
    <property type="molecule type" value="Genomic_DNA"/>
</dbReference>
<keyword evidence="1" id="KW-1133">Transmembrane helix</keyword>
<dbReference type="AlphaFoldDB" id="A0A2A6F9Q0"/>
<reference evidence="2 3" key="1">
    <citation type="submission" date="2017-09" db="EMBL/GenBank/DDBJ databases">
        <title>Mesorhizobum sanjuanii sp. nov. isolated from nodules of Lotus tenuis in saline-alkaline lowlands of Flooding Pampa.</title>
        <authorList>
            <person name="Sannazzaro A.I."/>
            <person name="Torres Tejerizo G.A."/>
            <person name="Fontana F."/>
            <person name="Cumpa Velazquez L.M."/>
            <person name="Hansen L."/>
            <person name="Pistorio M."/>
            <person name="Estrella M.J."/>
        </authorList>
    </citation>
    <scope>NUCLEOTIDE SEQUENCE [LARGE SCALE GENOMIC DNA]</scope>
    <source>
        <strain evidence="2 3">BSA136</strain>
    </source>
</reference>
<dbReference type="RefSeq" id="WP_097576060.1">
    <property type="nucleotide sequence ID" value="NZ_NWQG01000173.1"/>
</dbReference>
<protein>
    <submittedName>
        <fullName evidence="2">Uncharacterized protein</fullName>
    </submittedName>
</protein>
<dbReference type="Proteomes" id="UP000219182">
    <property type="component" value="Unassembled WGS sequence"/>
</dbReference>
<evidence type="ECO:0000313" key="2">
    <source>
        <dbReference type="EMBL" id="PDQ18667.1"/>
    </source>
</evidence>
<sequence>MNHIISYAAHTMVSTIGGGAFGALTITAILGREAAWRRQASSASPFDDAMIRCIADAMNWQRENKPE</sequence>